<dbReference type="Pfam" id="PF00155">
    <property type="entry name" value="Aminotran_1_2"/>
    <property type="match status" value="1"/>
</dbReference>
<name>A0A3S9PWT7_9ACTO</name>
<dbReference type="GO" id="GO:0047804">
    <property type="term" value="F:cysteine-S-conjugate beta-lyase activity"/>
    <property type="evidence" value="ECO:0007669"/>
    <property type="project" value="UniProtKB-EC"/>
</dbReference>
<dbReference type="PANTHER" id="PTHR43525:SF2">
    <property type="entry name" value="CYSTATHIONINE BETA-LYASE-RELATED"/>
    <property type="match status" value="1"/>
</dbReference>
<dbReference type="InterPro" id="IPR051798">
    <property type="entry name" value="Class-II_PLP-Dep_Aminotrans"/>
</dbReference>
<dbReference type="OrthoDB" id="3224382at2"/>
<proteinExistence type="inferred from homology"/>
<reference evidence="7 8" key="1">
    <citation type="submission" date="2018-12" db="EMBL/GenBank/DDBJ databases">
        <title>Complete genome sequence of Flaviflexus sp. H23T48.</title>
        <authorList>
            <person name="Bae J.-W."/>
            <person name="Lee J.-Y."/>
        </authorList>
    </citation>
    <scope>NUCLEOTIDE SEQUENCE [LARGE SCALE GENOMIC DNA]</scope>
    <source>
        <strain evidence="7 8">H23T48</strain>
    </source>
</reference>
<evidence type="ECO:0000256" key="2">
    <source>
        <dbReference type="ARBA" id="ARBA00012224"/>
    </source>
</evidence>
<evidence type="ECO:0000256" key="4">
    <source>
        <dbReference type="ARBA" id="ARBA00023239"/>
    </source>
</evidence>
<feature type="domain" description="Aminotransferase class I/classII large" evidence="6">
    <location>
        <begin position="29"/>
        <end position="368"/>
    </location>
</feature>
<dbReference type="EC" id="4.4.1.13" evidence="2"/>
<dbReference type="AlphaFoldDB" id="A0A3S9PWT7"/>
<dbReference type="KEGG" id="flh:EJ997_05290"/>
<dbReference type="InterPro" id="IPR015421">
    <property type="entry name" value="PyrdxlP-dep_Trfase_major"/>
</dbReference>
<comment type="cofactor">
    <cofactor evidence="1">
        <name>pyridoxal 5'-phosphate</name>
        <dbReference type="ChEBI" id="CHEBI:597326"/>
    </cofactor>
</comment>
<dbReference type="Gene3D" id="3.40.640.10">
    <property type="entry name" value="Type I PLP-dependent aspartate aminotransferase-like (Major domain)"/>
    <property type="match status" value="1"/>
</dbReference>
<dbReference type="PANTHER" id="PTHR43525">
    <property type="entry name" value="PROTEIN MALY"/>
    <property type="match status" value="1"/>
</dbReference>
<keyword evidence="8" id="KW-1185">Reference proteome</keyword>
<dbReference type="EMBL" id="CP034593">
    <property type="protein sequence ID" value="AZQ76843.1"/>
    <property type="molecule type" value="Genomic_DNA"/>
</dbReference>
<keyword evidence="7" id="KW-0808">Transferase</keyword>
<evidence type="ECO:0000313" key="7">
    <source>
        <dbReference type="EMBL" id="AZQ76843.1"/>
    </source>
</evidence>
<dbReference type="SUPFAM" id="SSF53383">
    <property type="entry name" value="PLP-dependent transferases"/>
    <property type="match status" value="1"/>
</dbReference>
<keyword evidence="4" id="KW-0456">Lyase</keyword>
<dbReference type="RefSeq" id="WP_126703649.1">
    <property type="nucleotide sequence ID" value="NZ_CP034593.1"/>
</dbReference>
<keyword evidence="7" id="KW-0032">Aminotransferase</keyword>
<evidence type="ECO:0000313" key="8">
    <source>
        <dbReference type="Proteomes" id="UP000280344"/>
    </source>
</evidence>
<keyword evidence="3" id="KW-0663">Pyridoxal phosphate</keyword>
<sequence>MFDNITPESLRATASVKWTTYPNTIGMFIAELDFGVPPVVTEALTKRATNGALGYLTGALADDLRDATAELVERDYGWSIKPESVYLFPDVLATMRETLRHLATEGPVVVPTPAYMPFLGLPGEEGRELIEVPSTIVNGRWELDYEGIDSALSGGGLFVLCNPWNPVGRVLDRDELEKICEIVDMNNAYVFSDEIHAPHVFDGTHIPYATISTTAANHTVTATSTSKGWNTPGLKNAQLIVGEPFQEIIKAPAGLIERQISTVGVECAIAVYRDDSEWTKNVRDQLDQNRKTVTERINNIPGLSTIQSEGTYIAWIDASGIADKVDSPAQFFREHGVALTPGESCGKGYEDYLRLVYGTTTPILNEALDLMAQAVAGLNR</sequence>
<dbReference type="Proteomes" id="UP000280344">
    <property type="component" value="Chromosome"/>
</dbReference>
<dbReference type="CDD" id="cd00609">
    <property type="entry name" value="AAT_like"/>
    <property type="match status" value="1"/>
</dbReference>
<comment type="similarity">
    <text evidence="5">Belongs to the class-II pyridoxal-phosphate-dependent aminotransferase family. MalY/PatB cystathionine beta-lyase subfamily.</text>
</comment>
<evidence type="ECO:0000256" key="3">
    <source>
        <dbReference type="ARBA" id="ARBA00022898"/>
    </source>
</evidence>
<evidence type="ECO:0000256" key="5">
    <source>
        <dbReference type="ARBA" id="ARBA00037974"/>
    </source>
</evidence>
<gene>
    <name evidence="7" type="ORF">EJ997_05290</name>
</gene>
<dbReference type="InterPro" id="IPR015422">
    <property type="entry name" value="PyrdxlP-dep_Trfase_small"/>
</dbReference>
<dbReference type="Gene3D" id="3.90.1150.10">
    <property type="entry name" value="Aspartate Aminotransferase, domain 1"/>
    <property type="match status" value="1"/>
</dbReference>
<dbReference type="GO" id="GO:0030170">
    <property type="term" value="F:pyridoxal phosphate binding"/>
    <property type="evidence" value="ECO:0007669"/>
    <property type="project" value="InterPro"/>
</dbReference>
<organism evidence="7 8">
    <name type="scientific">Flaviflexus ciconiae</name>
    <dbReference type="NCBI Taxonomy" id="2496867"/>
    <lineage>
        <taxon>Bacteria</taxon>
        <taxon>Bacillati</taxon>
        <taxon>Actinomycetota</taxon>
        <taxon>Actinomycetes</taxon>
        <taxon>Actinomycetales</taxon>
        <taxon>Actinomycetaceae</taxon>
        <taxon>Flaviflexus</taxon>
    </lineage>
</organism>
<evidence type="ECO:0000256" key="1">
    <source>
        <dbReference type="ARBA" id="ARBA00001933"/>
    </source>
</evidence>
<protein>
    <recommendedName>
        <fullName evidence="2">cysteine-S-conjugate beta-lyase</fullName>
        <ecNumber evidence="2">4.4.1.13</ecNumber>
    </recommendedName>
</protein>
<evidence type="ECO:0000259" key="6">
    <source>
        <dbReference type="Pfam" id="PF00155"/>
    </source>
</evidence>
<dbReference type="GO" id="GO:0008483">
    <property type="term" value="F:transaminase activity"/>
    <property type="evidence" value="ECO:0007669"/>
    <property type="project" value="UniProtKB-KW"/>
</dbReference>
<dbReference type="InterPro" id="IPR004839">
    <property type="entry name" value="Aminotransferase_I/II_large"/>
</dbReference>
<accession>A0A3S9PWT7</accession>
<dbReference type="InterPro" id="IPR015424">
    <property type="entry name" value="PyrdxlP-dep_Trfase"/>
</dbReference>